<evidence type="ECO:0000256" key="1">
    <source>
        <dbReference type="SAM" id="MobiDB-lite"/>
    </source>
</evidence>
<dbReference type="SUPFAM" id="SSF51182">
    <property type="entry name" value="RmlC-like cupins"/>
    <property type="match status" value="1"/>
</dbReference>
<feature type="compositionally biased region" description="Basic and acidic residues" evidence="1">
    <location>
        <begin position="1"/>
        <end position="10"/>
    </location>
</feature>
<proteinExistence type="predicted"/>
<evidence type="ECO:0000313" key="3">
    <source>
        <dbReference type="Proteomes" id="UP000316706"/>
    </source>
</evidence>
<evidence type="ECO:0008006" key="4">
    <source>
        <dbReference type="Google" id="ProtNLM"/>
    </source>
</evidence>
<sequence length="104" mass="10730">MVQRGDDDTVTRLTGPGAPGPPAEVLSSTPGTAGVSVLVDLPPGWARRVPPTDHERLLILLEGSVRADGLPLTPRSLIEIPAGTAGPPIATEEGARLLVKVGER</sequence>
<feature type="region of interest" description="Disordered" evidence="1">
    <location>
        <begin position="1"/>
        <end position="33"/>
    </location>
</feature>
<evidence type="ECO:0000313" key="2">
    <source>
        <dbReference type="EMBL" id="TQM72364.1"/>
    </source>
</evidence>
<keyword evidence="3" id="KW-1185">Reference proteome</keyword>
<gene>
    <name evidence="2" type="ORF">FHX41_6164</name>
</gene>
<protein>
    <recommendedName>
        <fullName evidence="4">Cupin domain</fullName>
    </recommendedName>
</protein>
<dbReference type="InterPro" id="IPR014710">
    <property type="entry name" value="RmlC-like_jellyroll"/>
</dbReference>
<dbReference type="EMBL" id="VFPO01000001">
    <property type="protein sequence ID" value="TQM72364.1"/>
    <property type="molecule type" value="Genomic_DNA"/>
</dbReference>
<dbReference type="InterPro" id="IPR011051">
    <property type="entry name" value="RmlC_Cupin_sf"/>
</dbReference>
<dbReference type="Gene3D" id="2.60.120.10">
    <property type="entry name" value="Jelly Rolls"/>
    <property type="match status" value="1"/>
</dbReference>
<dbReference type="Proteomes" id="UP000316706">
    <property type="component" value="Unassembled WGS sequence"/>
</dbReference>
<dbReference type="RefSeq" id="WP_185759065.1">
    <property type="nucleotide sequence ID" value="NZ_VFPO01000001.1"/>
</dbReference>
<comment type="caution">
    <text evidence="2">The sequence shown here is derived from an EMBL/GenBank/DDBJ whole genome shotgun (WGS) entry which is preliminary data.</text>
</comment>
<name>A0A543IP55_9ACTN</name>
<reference evidence="2 3" key="1">
    <citation type="submission" date="2019-06" db="EMBL/GenBank/DDBJ databases">
        <title>Sequencing the genomes of 1000 actinobacteria strains.</title>
        <authorList>
            <person name="Klenk H.-P."/>
        </authorList>
    </citation>
    <scope>NUCLEOTIDE SEQUENCE [LARGE SCALE GENOMIC DNA]</scope>
    <source>
        <strain evidence="2 3">DSM 45043</strain>
    </source>
</reference>
<accession>A0A543IP55</accession>
<dbReference type="AlphaFoldDB" id="A0A543IP55"/>
<organism evidence="2 3">
    <name type="scientific">Actinomadura hallensis</name>
    <dbReference type="NCBI Taxonomy" id="337895"/>
    <lineage>
        <taxon>Bacteria</taxon>
        <taxon>Bacillati</taxon>
        <taxon>Actinomycetota</taxon>
        <taxon>Actinomycetes</taxon>
        <taxon>Streptosporangiales</taxon>
        <taxon>Thermomonosporaceae</taxon>
        <taxon>Actinomadura</taxon>
    </lineage>
</organism>